<evidence type="ECO:0000256" key="7">
    <source>
        <dbReference type="ARBA" id="ARBA00023136"/>
    </source>
</evidence>
<dbReference type="EMBL" id="CATQJA010002657">
    <property type="protein sequence ID" value="CAJ0579526.1"/>
    <property type="molecule type" value="Genomic_DNA"/>
</dbReference>
<evidence type="ECO:0000256" key="1">
    <source>
        <dbReference type="ARBA" id="ARBA00004167"/>
    </source>
</evidence>
<organism evidence="9 10">
    <name type="scientific">Mesorhabditis spiculigera</name>
    <dbReference type="NCBI Taxonomy" id="96644"/>
    <lineage>
        <taxon>Eukaryota</taxon>
        <taxon>Metazoa</taxon>
        <taxon>Ecdysozoa</taxon>
        <taxon>Nematoda</taxon>
        <taxon>Chromadorea</taxon>
        <taxon>Rhabditida</taxon>
        <taxon>Rhabditina</taxon>
        <taxon>Rhabditomorpha</taxon>
        <taxon>Rhabditoidea</taxon>
        <taxon>Rhabditidae</taxon>
        <taxon>Mesorhabditinae</taxon>
        <taxon>Mesorhabditis</taxon>
    </lineage>
</organism>
<evidence type="ECO:0000313" key="10">
    <source>
        <dbReference type="Proteomes" id="UP001177023"/>
    </source>
</evidence>
<dbReference type="InterPro" id="IPR052012">
    <property type="entry name" value="GTase_92"/>
</dbReference>
<feature type="non-terminal residue" evidence="9">
    <location>
        <position position="1"/>
    </location>
</feature>
<keyword evidence="6" id="KW-1133">Transmembrane helix</keyword>
<dbReference type="InterPro" id="IPR008166">
    <property type="entry name" value="Glyco_transf_92"/>
</dbReference>
<sequence length="436" mass="49764">MRFGVVLGDCACCLWILYTIYYSIKYARLLDNFDDLFIISSTVYTSPSPRLSILFLSRRGIVENSRVLLAVQEEHDYERQIQLFAGKDYLPNSGEHLLVGNVPLVDAECKITFSVEQPKPPRLTGVMGRVKLRASTREADHLEHEVVTCSAPIYDGRFPEAITAISTAISHGSFVHIPHGTLQNAFHRVLVTFEKAGHLRLAPWIPLATLGRYDPNILLDEYGREAAFLDCLLLYKTSASFFVFADADEFVVPIREPSYFLELGQRFSKTNAHLLIYNLKSARPPPRDAALSSYKASDLLSKSDFSENTVNQTILVVNGARIREAEKIKQFNPEIGRMYDSEEILNFREEGIGFDTLNKVERALCQVRDDPLFSHAWDILDDYCAFDSYAKEWLCSRGRCVVHRVRRESLYGAFYYNIHQAFRVELKRSNCSEVEE</sequence>
<name>A0AA36G8H9_9BILA</name>
<gene>
    <name evidence="9" type="ORF">MSPICULIGERA_LOCUS17741</name>
</gene>
<dbReference type="PANTHER" id="PTHR21645">
    <property type="entry name" value="GLYCOSYLTRANSFERASE FAMILY 92 PROTEIN"/>
    <property type="match status" value="1"/>
</dbReference>
<evidence type="ECO:0000256" key="5">
    <source>
        <dbReference type="ARBA" id="ARBA00022692"/>
    </source>
</evidence>
<dbReference type="AlphaFoldDB" id="A0AA36G8H9"/>
<reference evidence="9" key="1">
    <citation type="submission" date="2023-06" db="EMBL/GenBank/DDBJ databases">
        <authorList>
            <person name="Delattre M."/>
        </authorList>
    </citation>
    <scope>NUCLEOTIDE SEQUENCE</scope>
    <source>
        <strain evidence="9">AF72</strain>
    </source>
</reference>
<evidence type="ECO:0000256" key="4">
    <source>
        <dbReference type="ARBA" id="ARBA00022679"/>
    </source>
</evidence>
<evidence type="ECO:0000313" key="9">
    <source>
        <dbReference type="EMBL" id="CAJ0579526.1"/>
    </source>
</evidence>
<dbReference type="PANTHER" id="PTHR21645:SF2">
    <property type="entry name" value="GLYCOSYLTRANSFERASE FAMILY 92 PROTEIN F59C6.8"/>
    <property type="match status" value="1"/>
</dbReference>
<accession>A0AA36G8H9</accession>
<dbReference type="EC" id="2.4.1.-" evidence="8"/>
<dbReference type="Pfam" id="PF01697">
    <property type="entry name" value="Glyco_transf_92"/>
    <property type="match status" value="1"/>
</dbReference>
<proteinExistence type="inferred from homology"/>
<keyword evidence="10" id="KW-1185">Reference proteome</keyword>
<evidence type="ECO:0000256" key="2">
    <source>
        <dbReference type="ARBA" id="ARBA00007647"/>
    </source>
</evidence>
<comment type="similarity">
    <text evidence="2 8">Belongs to the glycosyltransferase 92 family.</text>
</comment>
<comment type="caution">
    <text evidence="9">The sequence shown here is derived from an EMBL/GenBank/DDBJ whole genome shotgun (WGS) entry which is preliminary data.</text>
</comment>
<evidence type="ECO:0000256" key="3">
    <source>
        <dbReference type="ARBA" id="ARBA00022676"/>
    </source>
</evidence>
<evidence type="ECO:0000256" key="8">
    <source>
        <dbReference type="RuleBase" id="RU366017"/>
    </source>
</evidence>
<keyword evidence="7" id="KW-0472">Membrane</keyword>
<dbReference type="GO" id="GO:0016757">
    <property type="term" value="F:glycosyltransferase activity"/>
    <property type="evidence" value="ECO:0007669"/>
    <property type="project" value="UniProtKB-UniRule"/>
</dbReference>
<dbReference type="GO" id="GO:0016020">
    <property type="term" value="C:membrane"/>
    <property type="evidence" value="ECO:0007669"/>
    <property type="project" value="UniProtKB-SubCell"/>
</dbReference>
<keyword evidence="5" id="KW-0812">Transmembrane</keyword>
<evidence type="ECO:0000256" key="6">
    <source>
        <dbReference type="ARBA" id="ARBA00022989"/>
    </source>
</evidence>
<comment type="subcellular location">
    <subcellularLocation>
        <location evidence="1">Membrane</location>
        <topology evidence="1">Single-pass membrane protein</topology>
    </subcellularLocation>
</comment>
<keyword evidence="3 8" id="KW-0328">Glycosyltransferase</keyword>
<keyword evidence="4 8" id="KW-0808">Transferase</keyword>
<dbReference type="Proteomes" id="UP001177023">
    <property type="component" value="Unassembled WGS sequence"/>
</dbReference>
<protein>
    <recommendedName>
        <fullName evidence="8">Glycosyltransferase family 92 protein</fullName>
        <ecNumber evidence="8">2.4.1.-</ecNumber>
    </recommendedName>
</protein>